<organism evidence="9 10">
    <name type="scientific">Butyricicoccus intestinisimiae</name>
    <dbReference type="NCBI Taxonomy" id="2841509"/>
    <lineage>
        <taxon>Bacteria</taxon>
        <taxon>Bacillati</taxon>
        <taxon>Bacillota</taxon>
        <taxon>Clostridia</taxon>
        <taxon>Eubacteriales</taxon>
        <taxon>Butyricicoccaceae</taxon>
        <taxon>Butyricicoccus</taxon>
    </lineage>
</organism>
<dbReference type="NCBIfam" id="NF004820">
    <property type="entry name" value="PRK06175.1"/>
    <property type="match status" value="1"/>
</dbReference>
<feature type="domain" description="FAD-dependent oxidoreductase 2 FAD-binding" evidence="8">
    <location>
        <begin position="5"/>
        <end position="371"/>
    </location>
</feature>
<protein>
    <recommendedName>
        <fullName evidence="2">L-aspartate oxidase</fullName>
    </recommendedName>
    <alternativeName>
        <fullName evidence="6">Quinolinate synthase B</fullName>
    </alternativeName>
</protein>
<reference evidence="9 10" key="1">
    <citation type="submission" date="2021-06" db="EMBL/GenBank/DDBJ databases">
        <authorList>
            <person name="Sun Q."/>
            <person name="Li D."/>
        </authorList>
    </citation>
    <scope>NUCLEOTIDE SEQUENCE [LARGE SCALE GENOMIC DNA]</scope>
    <source>
        <strain evidence="9 10">MSJd-7</strain>
    </source>
</reference>
<evidence type="ECO:0000256" key="2">
    <source>
        <dbReference type="ARBA" id="ARBA00021901"/>
    </source>
</evidence>
<dbReference type="PANTHER" id="PTHR42716">
    <property type="entry name" value="L-ASPARTATE OXIDASE"/>
    <property type="match status" value="1"/>
</dbReference>
<sequence length="438" mass="49211">METADILVVGTGAAGLFNALQLPEKYKVLVITKSEADQADSFLAQGGMCMLLDDDDYDSYFEDTMKAGHYENNKESVDIMIRSSQHIAQELVDYGVDFQRDENGNFEFTREGAHSENRILFHEDLTGQEITSKLLARARERKNITIRENTTLVDIICDEKANVCKGGIIRNADGTLEEVRTQAVVLATGGIGGLFQFSTNYRHITGDALAIAMRHHIEVEHINYIQIHPTTLYTTKPGRSFLISESVRGEGAYLYNKDGERFVNELLPRDVVSQAICKQMEKDGRPYVELSVTHLDPDFVRNRFPNIYRQCLKEGYDMTKEPIPVTPGQHYFMGGIKVNSDSETSMDGLYAAGETSCNGVHGRNRLASNSLLESLVFAERAANHIAETVEAGKPMPTDEIPFDPAFYADIDEKNRTEVLKAIKRKDEAFYDQWLDHDA</sequence>
<evidence type="ECO:0000256" key="3">
    <source>
        <dbReference type="ARBA" id="ARBA00022630"/>
    </source>
</evidence>
<dbReference type="InterPro" id="IPR005288">
    <property type="entry name" value="NadB"/>
</dbReference>
<keyword evidence="4" id="KW-0274">FAD</keyword>
<evidence type="ECO:0000313" key="10">
    <source>
        <dbReference type="Proteomes" id="UP000783588"/>
    </source>
</evidence>
<proteinExistence type="predicted"/>
<name>A0ABS6EQY6_9FIRM</name>
<dbReference type="Proteomes" id="UP000783588">
    <property type="component" value="Unassembled WGS sequence"/>
</dbReference>
<comment type="cofactor">
    <cofactor evidence="1">
        <name>FAD</name>
        <dbReference type="ChEBI" id="CHEBI:57692"/>
    </cofactor>
</comment>
<evidence type="ECO:0000256" key="5">
    <source>
        <dbReference type="ARBA" id="ARBA00023002"/>
    </source>
</evidence>
<evidence type="ECO:0000256" key="4">
    <source>
        <dbReference type="ARBA" id="ARBA00022827"/>
    </source>
</evidence>
<dbReference type="GO" id="GO:0008734">
    <property type="term" value="F:L-aspartate oxidase activity"/>
    <property type="evidence" value="ECO:0007669"/>
    <property type="project" value="UniProtKB-EC"/>
</dbReference>
<evidence type="ECO:0000256" key="1">
    <source>
        <dbReference type="ARBA" id="ARBA00001974"/>
    </source>
</evidence>
<keyword evidence="10" id="KW-1185">Reference proteome</keyword>
<gene>
    <name evidence="9" type="ORF">KQI75_05590</name>
</gene>
<dbReference type="EMBL" id="JAHLQI010000002">
    <property type="protein sequence ID" value="MBU5490096.1"/>
    <property type="molecule type" value="Genomic_DNA"/>
</dbReference>
<dbReference type="PANTHER" id="PTHR42716:SF2">
    <property type="entry name" value="L-ASPARTATE OXIDASE, CHLOROPLASTIC"/>
    <property type="match status" value="1"/>
</dbReference>
<keyword evidence="3" id="KW-0285">Flavoprotein</keyword>
<comment type="catalytic activity">
    <reaction evidence="7">
        <text>L-aspartate + O2 = iminosuccinate + H2O2</text>
        <dbReference type="Rhea" id="RHEA:25876"/>
        <dbReference type="ChEBI" id="CHEBI:15379"/>
        <dbReference type="ChEBI" id="CHEBI:16240"/>
        <dbReference type="ChEBI" id="CHEBI:29991"/>
        <dbReference type="ChEBI" id="CHEBI:77875"/>
        <dbReference type="EC" id="1.4.3.16"/>
    </reaction>
    <physiologicalReaction direction="left-to-right" evidence="7">
        <dbReference type="Rhea" id="RHEA:25877"/>
    </physiologicalReaction>
</comment>
<evidence type="ECO:0000256" key="6">
    <source>
        <dbReference type="ARBA" id="ARBA00030386"/>
    </source>
</evidence>
<dbReference type="Pfam" id="PF00890">
    <property type="entry name" value="FAD_binding_2"/>
    <property type="match status" value="1"/>
</dbReference>
<evidence type="ECO:0000256" key="7">
    <source>
        <dbReference type="ARBA" id="ARBA00048305"/>
    </source>
</evidence>
<keyword evidence="5 9" id="KW-0560">Oxidoreductase</keyword>
<evidence type="ECO:0000259" key="8">
    <source>
        <dbReference type="Pfam" id="PF00890"/>
    </source>
</evidence>
<accession>A0ABS6EQY6</accession>
<dbReference type="RefSeq" id="WP_216469740.1">
    <property type="nucleotide sequence ID" value="NZ_JAHLQI010000002.1"/>
</dbReference>
<evidence type="ECO:0000313" key="9">
    <source>
        <dbReference type="EMBL" id="MBU5490096.1"/>
    </source>
</evidence>
<dbReference type="InterPro" id="IPR003953">
    <property type="entry name" value="FAD-dep_OxRdtase_2_FAD-bd"/>
</dbReference>
<comment type="caution">
    <text evidence="9">The sequence shown here is derived from an EMBL/GenBank/DDBJ whole genome shotgun (WGS) entry which is preliminary data.</text>
</comment>